<dbReference type="Proteomes" id="UP000469558">
    <property type="component" value="Unassembled WGS sequence"/>
</dbReference>
<evidence type="ECO:0000259" key="2">
    <source>
        <dbReference type="Pfam" id="PF00266"/>
    </source>
</evidence>
<dbReference type="PANTHER" id="PTHR43092:SF2">
    <property type="entry name" value="HERCYNYLCYSTEINE SULFOXIDE LYASE"/>
    <property type="match status" value="1"/>
</dbReference>
<dbReference type="Pfam" id="PF00266">
    <property type="entry name" value="Aminotran_5"/>
    <property type="match status" value="1"/>
</dbReference>
<keyword evidence="1" id="KW-0663">Pyridoxal phosphate</keyword>
<keyword evidence="4" id="KW-1185">Reference proteome</keyword>
<accession>A0A8T9C0Z1</accession>
<dbReference type="GO" id="GO:0016829">
    <property type="term" value="F:lyase activity"/>
    <property type="evidence" value="ECO:0007669"/>
    <property type="project" value="UniProtKB-KW"/>
</dbReference>
<dbReference type="InterPro" id="IPR015422">
    <property type="entry name" value="PyrdxlP-dep_Trfase_small"/>
</dbReference>
<comment type="caution">
    <text evidence="3">The sequence shown here is derived from an EMBL/GenBank/DDBJ whole genome shotgun (WGS) entry which is preliminary data.</text>
</comment>
<evidence type="ECO:0000313" key="4">
    <source>
        <dbReference type="Proteomes" id="UP000469558"/>
    </source>
</evidence>
<dbReference type="InterPro" id="IPR015421">
    <property type="entry name" value="PyrdxlP-dep_Trfase_major"/>
</dbReference>
<protein>
    <submittedName>
        <fullName evidence="3">Hercynylcysteine sulfoxide lyase</fullName>
    </submittedName>
</protein>
<dbReference type="Gene3D" id="3.90.1150.10">
    <property type="entry name" value="Aspartate Aminotransferase, domain 1"/>
    <property type="match status" value="1"/>
</dbReference>
<gene>
    <name evidence="3" type="primary">egt-2_1</name>
    <name evidence="3" type="ORF">LSUE1_G008285</name>
</gene>
<dbReference type="AlphaFoldDB" id="A0A8T9C0Z1"/>
<dbReference type="SUPFAM" id="SSF53383">
    <property type="entry name" value="PLP-dependent transferases"/>
    <property type="match status" value="1"/>
</dbReference>
<feature type="domain" description="Aminotransferase class V" evidence="2">
    <location>
        <begin position="64"/>
        <end position="333"/>
    </location>
</feature>
<dbReference type="EMBL" id="QGMK01001939">
    <property type="protein sequence ID" value="TVY62748.1"/>
    <property type="molecule type" value="Genomic_DNA"/>
</dbReference>
<dbReference type="InterPro" id="IPR000192">
    <property type="entry name" value="Aminotrans_V_dom"/>
</dbReference>
<proteinExistence type="predicted"/>
<sequence>MSSSEPTPFGREMRKKHFLFSPALTPLNHGGYGAFPATVRTAQRHFQDEQESWPDLWFQRSRRQHIDVSRRAIAKLVHADVEDCVFVTNTSTGLDIVLRNLEFGAGDVVVTFATTYYAVQNTLLSVMEMSPVQMRKVEYTFPIAHDEIVQKFLEVVRKAKNEGLNVRAAVVDTIVSVPGVRFPFEKLVKACKDEGILSIVDGAHGVGQISLDLGQLDPDFFLTNCHKWLYTPRGCALFYVPKRNQYLIQTPLPTGVGYVSTSKRGQTHSEFRSLFDFVATSDDTAWMCLPAALKFRDEACGGEEAIYTYLQKIAREGGDKIAEILGTEVMQEPGLEDSELRRCAMVNVRLPLGFKNGTVNTNVLDPSTSPYSLLEVEDAGRVEAWLKYKLMIEFHTMLVGCG</sequence>
<organism evidence="3 4">
    <name type="scientific">Lachnellula suecica</name>
    <dbReference type="NCBI Taxonomy" id="602035"/>
    <lineage>
        <taxon>Eukaryota</taxon>
        <taxon>Fungi</taxon>
        <taxon>Dikarya</taxon>
        <taxon>Ascomycota</taxon>
        <taxon>Pezizomycotina</taxon>
        <taxon>Leotiomycetes</taxon>
        <taxon>Helotiales</taxon>
        <taxon>Lachnaceae</taxon>
        <taxon>Lachnellula</taxon>
    </lineage>
</organism>
<reference evidence="3 4" key="1">
    <citation type="submission" date="2018-05" db="EMBL/GenBank/DDBJ databases">
        <title>Genome sequencing and assembly of the regulated plant pathogen Lachnellula willkommii and related sister species for the development of diagnostic species identification markers.</title>
        <authorList>
            <person name="Giroux E."/>
            <person name="Bilodeau G."/>
        </authorList>
    </citation>
    <scope>NUCLEOTIDE SEQUENCE [LARGE SCALE GENOMIC DNA]</scope>
    <source>
        <strain evidence="3 4">CBS 268.59</strain>
    </source>
</reference>
<keyword evidence="3" id="KW-0456">Lyase</keyword>
<dbReference type="PANTHER" id="PTHR43092">
    <property type="entry name" value="L-CYSTEINE DESULFHYDRASE"/>
    <property type="match status" value="1"/>
</dbReference>
<evidence type="ECO:0000313" key="3">
    <source>
        <dbReference type="EMBL" id="TVY62748.1"/>
    </source>
</evidence>
<evidence type="ECO:0000256" key="1">
    <source>
        <dbReference type="ARBA" id="ARBA00022898"/>
    </source>
</evidence>
<dbReference type="OrthoDB" id="5978656at2759"/>
<dbReference type="Gene3D" id="3.40.640.10">
    <property type="entry name" value="Type I PLP-dependent aspartate aminotransferase-like (Major domain)"/>
    <property type="match status" value="1"/>
</dbReference>
<name>A0A8T9C0Z1_9HELO</name>
<dbReference type="InterPro" id="IPR015424">
    <property type="entry name" value="PyrdxlP-dep_Trfase"/>
</dbReference>